<evidence type="ECO:0000313" key="1">
    <source>
        <dbReference type="EMBL" id="QJW95565.1"/>
    </source>
</evidence>
<protein>
    <submittedName>
        <fullName evidence="1">Uncharacterized protein</fullName>
    </submittedName>
</protein>
<sequence length="93" mass="9958">MWCITGRGRNKSAAALVVCAVTCAARPIWEHPNDDAPRLVYAERLGTGATALGCSPNLEHVTGLYLREKSIPGDAIKDTGHRFGPRLDLDGGE</sequence>
<dbReference type="Proteomes" id="UP000503447">
    <property type="component" value="Chromosome"/>
</dbReference>
<dbReference type="AlphaFoldDB" id="A0A6M5YNK4"/>
<proteinExistence type="predicted"/>
<dbReference type="EMBL" id="CP053452">
    <property type="protein sequence ID" value="QJW95565.1"/>
    <property type="molecule type" value="Genomic_DNA"/>
</dbReference>
<name>A0A6M5YNK4_9BACT</name>
<dbReference type="RefSeq" id="WP_171471325.1">
    <property type="nucleotide sequence ID" value="NZ_CP053452.2"/>
</dbReference>
<accession>A0A6M5YNK4</accession>
<keyword evidence="2" id="KW-1185">Reference proteome</keyword>
<gene>
    <name evidence="1" type="ORF">FTUN_3115</name>
</gene>
<organism evidence="1 2">
    <name type="scientific">Frigoriglobus tundricola</name>
    <dbReference type="NCBI Taxonomy" id="2774151"/>
    <lineage>
        <taxon>Bacteria</taxon>
        <taxon>Pseudomonadati</taxon>
        <taxon>Planctomycetota</taxon>
        <taxon>Planctomycetia</taxon>
        <taxon>Gemmatales</taxon>
        <taxon>Gemmataceae</taxon>
        <taxon>Frigoriglobus</taxon>
    </lineage>
</organism>
<evidence type="ECO:0000313" key="2">
    <source>
        <dbReference type="Proteomes" id="UP000503447"/>
    </source>
</evidence>
<reference evidence="2" key="1">
    <citation type="submission" date="2020-05" db="EMBL/GenBank/DDBJ databases">
        <title>Frigoriglobus tundricola gen. nov., sp. nov., a psychrotolerant cellulolytic planctomycete of the family Gemmataceae with two divergent copies of 16S rRNA gene.</title>
        <authorList>
            <person name="Kulichevskaya I.S."/>
            <person name="Ivanova A.A."/>
            <person name="Naumoff D.G."/>
            <person name="Beletsky A.V."/>
            <person name="Rijpstra W.I.C."/>
            <person name="Sinninghe Damste J.S."/>
            <person name="Mardanov A.V."/>
            <person name="Ravin N.V."/>
            <person name="Dedysh S.N."/>
        </authorList>
    </citation>
    <scope>NUCLEOTIDE SEQUENCE [LARGE SCALE GENOMIC DNA]</scope>
    <source>
        <strain evidence="2">PL17</strain>
    </source>
</reference>
<dbReference type="KEGG" id="ftj:FTUN_3115"/>